<dbReference type="Proteomes" id="UP000036356">
    <property type="component" value="Unassembled WGS sequence"/>
</dbReference>
<keyword evidence="6 12" id="KW-0418">Kinase</keyword>
<dbReference type="SMART" id="SM00091">
    <property type="entry name" value="PAS"/>
    <property type="match status" value="2"/>
</dbReference>
<dbReference type="InterPro" id="IPR005467">
    <property type="entry name" value="His_kinase_dom"/>
</dbReference>
<dbReference type="Pfam" id="PF17159">
    <property type="entry name" value="MASE3"/>
    <property type="match status" value="1"/>
</dbReference>
<organism evidence="12 13">
    <name type="scientific">Desulfosporosinus acididurans</name>
    <dbReference type="NCBI Taxonomy" id="476652"/>
    <lineage>
        <taxon>Bacteria</taxon>
        <taxon>Bacillati</taxon>
        <taxon>Bacillota</taxon>
        <taxon>Clostridia</taxon>
        <taxon>Eubacteriales</taxon>
        <taxon>Desulfitobacteriaceae</taxon>
        <taxon>Desulfosporosinus</taxon>
    </lineage>
</organism>
<keyword evidence="9" id="KW-1133">Transmembrane helix</keyword>
<evidence type="ECO:0000313" key="13">
    <source>
        <dbReference type="Proteomes" id="UP000036356"/>
    </source>
</evidence>
<gene>
    <name evidence="12" type="primary">kinE_3</name>
    <name evidence="12" type="ORF">DEAC_c32120</name>
</gene>
<feature type="domain" description="Histidine kinase" evidence="10">
    <location>
        <begin position="525"/>
        <end position="729"/>
    </location>
</feature>
<dbReference type="SUPFAM" id="SSF55874">
    <property type="entry name" value="ATPase domain of HSP90 chaperone/DNA topoisomerase II/histidine kinase"/>
    <property type="match status" value="1"/>
</dbReference>
<dbReference type="AlphaFoldDB" id="A0A0J1FMZ8"/>
<comment type="catalytic activity">
    <reaction evidence="1">
        <text>ATP + protein L-histidine = ADP + protein N-phospho-L-histidine.</text>
        <dbReference type="EC" id="2.7.13.3"/>
    </reaction>
</comment>
<dbReference type="InterPro" id="IPR036890">
    <property type="entry name" value="HATPase_C_sf"/>
</dbReference>
<dbReference type="PATRIC" id="fig|476652.3.peg.3391"/>
<reference evidence="12 13" key="1">
    <citation type="submission" date="2015-06" db="EMBL/GenBank/DDBJ databases">
        <title>Draft genome of the moderately acidophilic sulfate reducer Candidatus Desulfosporosinus acididurans strain M1.</title>
        <authorList>
            <person name="Poehlein A."/>
            <person name="Petzsch P."/>
            <person name="Johnson B.D."/>
            <person name="Schloemann M."/>
            <person name="Daniel R."/>
            <person name="Muehling M."/>
        </authorList>
    </citation>
    <scope>NUCLEOTIDE SEQUENCE [LARGE SCALE GENOMIC DNA]</scope>
    <source>
        <strain evidence="12 13">M1</strain>
    </source>
</reference>
<feature type="transmembrane region" description="Helical" evidence="9">
    <location>
        <begin position="12"/>
        <end position="34"/>
    </location>
</feature>
<feature type="transmembrane region" description="Helical" evidence="9">
    <location>
        <begin position="206"/>
        <end position="227"/>
    </location>
</feature>
<dbReference type="PANTHER" id="PTHR43065:SF46">
    <property type="entry name" value="C4-DICARBOXYLATE TRANSPORT SENSOR PROTEIN DCTB"/>
    <property type="match status" value="1"/>
</dbReference>
<dbReference type="SUPFAM" id="SSF47384">
    <property type="entry name" value="Homodimeric domain of signal transducing histidine kinase"/>
    <property type="match status" value="1"/>
</dbReference>
<keyword evidence="4 12" id="KW-0808">Transferase</keyword>
<dbReference type="Gene3D" id="3.30.565.10">
    <property type="entry name" value="Histidine kinase-like ATPase, C-terminal domain"/>
    <property type="match status" value="1"/>
</dbReference>
<dbReference type="InterPro" id="IPR036097">
    <property type="entry name" value="HisK_dim/P_sf"/>
</dbReference>
<evidence type="ECO:0000259" key="11">
    <source>
        <dbReference type="PROSITE" id="PS50112"/>
    </source>
</evidence>
<feature type="domain" description="PAS" evidence="11">
    <location>
        <begin position="390"/>
        <end position="439"/>
    </location>
</feature>
<evidence type="ECO:0000256" key="2">
    <source>
        <dbReference type="ARBA" id="ARBA00012438"/>
    </source>
</evidence>
<dbReference type="PRINTS" id="PR00344">
    <property type="entry name" value="BCTRLSENSOR"/>
</dbReference>
<evidence type="ECO:0000259" key="10">
    <source>
        <dbReference type="PROSITE" id="PS50109"/>
    </source>
</evidence>
<dbReference type="InterPro" id="IPR004358">
    <property type="entry name" value="Sig_transdc_His_kin-like_C"/>
</dbReference>
<dbReference type="InterPro" id="IPR003594">
    <property type="entry name" value="HATPase_dom"/>
</dbReference>
<feature type="transmembrane region" description="Helical" evidence="9">
    <location>
        <begin position="74"/>
        <end position="91"/>
    </location>
</feature>
<dbReference type="STRING" id="476652.DEAC_c32120"/>
<feature type="transmembrane region" description="Helical" evidence="9">
    <location>
        <begin position="137"/>
        <end position="156"/>
    </location>
</feature>
<dbReference type="EMBL" id="LDZY01000011">
    <property type="protein sequence ID" value="KLU64884.1"/>
    <property type="molecule type" value="Genomic_DNA"/>
</dbReference>
<dbReference type="Gene3D" id="3.30.450.20">
    <property type="entry name" value="PAS domain"/>
    <property type="match status" value="2"/>
</dbReference>
<keyword evidence="7" id="KW-0067">ATP-binding</keyword>
<dbReference type="Gene3D" id="1.10.287.130">
    <property type="match status" value="1"/>
</dbReference>
<evidence type="ECO:0000256" key="1">
    <source>
        <dbReference type="ARBA" id="ARBA00000085"/>
    </source>
</evidence>
<feature type="transmembrane region" description="Helical" evidence="9">
    <location>
        <begin position="176"/>
        <end position="194"/>
    </location>
</feature>
<dbReference type="InterPro" id="IPR000014">
    <property type="entry name" value="PAS"/>
</dbReference>
<dbReference type="InterPro" id="IPR035965">
    <property type="entry name" value="PAS-like_dom_sf"/>
</dbReference>
<evidence type="ECO:0000256" key="8">
    <source>
        <dbReference type="ARBA" id="ARBA00023012"/>
    </source>
</evidence>
<evidence type="ECO:0000256" key="7">
    <source>
        <dbReference type="ARBA" id="ARBA00022840"/>
    </source>
</evidence>
<comment type="caution">
    <text evidence="12">The sequence shown here is derived from an EMBL/GenBank/DDBJ whole genome shotgun (WGS) entry which is preliminary data.</text>
</comment>
<feature type="transmembrane region" description="Helical" evidence="9">
    <location>
        <begin position="111"/>
        <end position="130"/>
    </location>
</feature>
<keyword evidence="9" id="KW-0812">Transmembrane</keyword>
<evidence type="ECO:0000256" key="5">
    <source>
        <dbReference type="ARBA" id="ARBA00022741"/>
    </source>
</evidence>
<dbReference type="Pfam" id="PF02518">
    <property type="entry name" value="HATPase_c"/>
    <property type="match status" value="1"/>
</dbReference>
<dbReference type="PROSITE" id="PS50112">
    <property type="entry name" value="PAS"/>
    <property type="match status" value="1"/>
</dbReference>
<dbReference type="RefSeq" id="WP_083996215.1">
    <property type="nucleotide sequence ID" value="NZ_LDZY01000011.1"/>
</dbReference>
<keyword evidence="9" id="KW-0472">Membrane</keyword>
<dbReference type="InterPro" id="IPR033425">
    <property type="entry name" value="MASE3"/>
</dbReference>
<name>A0A0J1FMZ8_9FIRM</name>
<sequence>MHLSSSFKDSLVVLSAVFLLIISRLLSSLVYLVIQPNYYLTMHTILETFSIVVSLTISFQCIILYPYTKSDRRLFLGILFLLVGLFDMMHTLSYKGMPFFGLSITGERATYFWLIARTTQAIGLVLYILNRSPRKKVILTFGLTYLLTVCFIIIKLGHLLPPMLNKAGGVTGLKIVAEYIICSLDIIAAIFLWSTKFLNDREESKYLIYALFLMLFSEFTFTFYKNVYDIDSFFGHVFKVIGYSFLLRSILVSNVKIPFIREIISKHNFDKVFQFAPVGLAILEKSTHEFLEVNESFRNYFKIPLGDIIGKTLLEIGLSEHEWHKVIKLIQETNYGVLESKNLEIVLNSKENIAVLISIGTINFNHKECFLCSFTDITKQKRLQESLRMSEERLLKVFKSSPSMISIVRKSDNSLIDVNDQFLSKRGFLLEEVIGKTLIDLGFPQKEYNDLLDLLKNRGFITNYETKMAKKDGLKGSILVSGESVNINGEEYIIFSTSDITELKRLQAEIFHLDRLNLVAQMAAGIGHEIRNPMTTVRGYLQLLGVKPEYSSQKSIFELMISELDRANSIISEFLSLARTKKAELELQNLNDILNNLYPLLEADTFNQNKQIEFVPGTIPDILINKKEITQLVLNLTRNGLEAMKERGRLRITTISEMDHVVLTVEDEGCGISNEDLAKLGTPFFTTKDYGTGLGIATCFKIAQNHQAKIDIDSGSQGTKFTITFPLPLELMAGNQKAV</sequence>
<dbReference type="GO" id="GO:0005524">
    <property type="term" value="F:ATP binding"/>
    <property type="evidence" value="ECO:0007669"/>
    <property type="project" value="UniProtKB-KW"/>
</dbReference>
<evidence type="ECO:0000313" key="12">
    <source>
        <dbReference type="EMBL" id="KLU64884.1"/>
    </source>
</evidence>
<evidence type="ECO:0000256" key="6">
    <source>
        <dbReference type="ARBA" id="ARBA00022777"/>
    </source>
</evidence>
<protein>
    <recommendedName>
        <fullName evidence="2">histidine kinase</fullName>
        <ecNumber evidence="2">2.7.13.3</ecNumber>
    </recommendedName>
</protein>
<keyword evidence="3" id="KW-0597">Phosphoprotein</keyword>
<dbReference type="SMART" id="SM00387">
    <property type="entry name" value="HATPase_c"/>
    <property type="match status" value="1"/>
</dbReference>
<dbReference type="Pfam" id="PF00512">
    <property type="entry name" value="HisKA"/>
    <property type="match status" value="1"/>
</dbReference>
<feature type="transmembrane region" description="Helical" evidence="9">
    <location>
        <begin position="46"/>
        <end position="67"/>
    </location>
</feature>
<evidence type="ECO:0000256" key="4">
    <source>
        <dbReference type="ARBA" id="ARBA00022679"/>
    </source>
</evidence>
<dbReference type="CDD" id="cd00130">
    <property type="entry name" value="PAS"/>
    <property type="match status" value="1"/>
</dbReference>
<dbReference type="SMART" id="SM00388">
    <property type="entry name" value="HisKA"/>
    <property type="match status" value="1"/>
</dbReference>
<keyword evidence="5" id="KW-0547">Nucleotide-binding</keyword>
<dbReference type="PANTHER" id="PTHR43065">
    <property type="entry name" value="SENSOR HISTIDINE KINASE"/>
    <property type="match status" value="1"/>
</dbReference>
<dbReference type="EC" id="2.7.13.3" evidence="2"/>
<dbReference type="Pfam" id="PF13426">
    <property type="entry name" value="PAS_9"/>
    <property type="match status" value="2"/>
</dbReference>
<dbReference type="InterPro" id="IPR003661">
    <property type="entry name" value="HisK_dim/P_dom"/>
</dbReference>
<dbReference type="GO" id="GO:0000155">
    <property type="term" value="F:phosphorelay sensor kinase activity"/>
    <property type="evidence" value="ECO:0007669"/>
    <property type="project" value="InterPro"/>
</dbReference>
<keyword evidence="8" id="KW-0902">Two-component regulatory system</keyword>
<evidence type="ECO:0000256" key="9">
    <source>
        <dbReference type="SAM" id="Phobius"/>
    </source>
</evidence>
<proteinExistence type="predicted"/>
<evidence type="ECO:0000256" key="3">
    <source>
        <dbReference type="ARBA" id="ARBA00022553"/>
    </source>
</evidence>
<accession>A0A0J1FMZ8</accession>
<keyword evidence="13" id="KW-1185">Reference proteome</keyword>
<dbReference type="CDD" id="cd00082">
    <property type="entry name" value="HisKA"/>
    <property type="match status" value="1"/>
</dbReference>
<dbReference type="PROSITE" id="PS50109">
    <property type="entry name" value="HIS_KIN"/>
    <property type="match status" value="1"/>
</dbReference>
<dbReference type="SUPFAM" id="SSF55785">
    <property type="entry name" value="PYP-like sensor domain (PAS domain)"/>
    <property type="match status" value="2"/>
</dbReference>
<dbReference type="NCBIfam" id="TIGR00229">
    <property type="entry name" value="sensory_box"/>
    <property type="match status" value="1"/>
</dbReference>